<accession>A0A0F9ETB0</accession>
<reference evidence="1" key="1">
    <citation type="journal article" date="2015" name="Nature">
        <title>Complex archaea that bridge the gap between prokaryotes and eukaryotes.</title>
        <authorList>
            <person name="Spang A."/>
            <person name="Saw J.H."/>
            <person name="Jorgensen S.L."/>
            <person name="Zaremba-Niedzwiedzka K."/>
            <person name="Martijn J."/>
            <person name="Lind A.E."/>
            <person name="van Eijk R."/>
            <person name="Schleper C."/>
            <person name="Guy L."/>
            <person name="Ettema T.J."/>
        </authorList>
    </citation>
    <scope>NUCLEOTIDE SEQUENCE</scope>
</reference>
<name>A0A0F9ETB0_9ZZZZ</name>
<dbReference type="EMBL" id="LAZR01026187">
    <property type="protein sequence ID" value="KKL69516.1"/>
    <property type="molecule type" value="Genomic_DNA"/>
</dbReference>
<organism evidence="1">
    <name type="scientific">marine sediment metagenome</name>
    <dbReference type="NCBI Taxonomy" id="412755"/>
    <lineage>
        <taxon>unclassified sequences</taxon>
        <taxon>metagenomes</taxon>
        <taxon>ecological metagenomes</taxon>
    </lineage>
</organism>
<comment type="caution">
    <text evidence="1">The sequence shown here is derived from an EMBL/GenBank/DDBJ whole genome shotgun (WGS) entry which is preliminary data.</text>
</comment>
<evidence type="ECO:0000313" key="1">
    <source>
        <dbReference type="EMBL" id="KKL69516.1"/>
    </source>
</evidence>
<protein>
    <submittedName>
        <fullName evidence="1">Uncharacterized protein</fullName>
    </submittedName>
</protein>
<gene>
    <name evidence="1" type="ORF">LCGC14_2114150</name>
</gene>
<proteinExistence type="predicted"/>
<sequence length="57" mass="6875">MMNRHEKWEHEQNLDEIVDRLSELLASILLMSVKQINEQYLPLKKRLEANQPEDIPF</sequence>
<dbReference type="AlphaFoldDB" id="A0A0F9ETB0"/>